<gene>
    <name evidence="7" type="ORF">brsh051_12750</name>
</gene>
<organism evidence="7 8">
    <name type="scientific">Brooklawnia propionicigenes</name>
    <dbReference type="NCBI Taxonomy" id="3041175"/>
    <lineage>
        <taxon>Bacteria</taxon>
        <taxon>Bacillati</taxon>
        <taxon>Actinomycetota</taxon>
        <taxon>Actinomycetes</taxon>
        <taxon>Propionibacteriales</taxon>
        <taxon>Propionibacteriaceae</taxon>
        <taxon>Brooklawnia</taxon>
    </lineage>
</organism>
<dbReference type="InterPro" id="IPR006046">
    <property type="entry name" value="Alpha_amylase"/>
</dbReference>
<evidence type="ECO:0000259" key="6">
    <source>
        <dbReference type="SMART" id="SM00642"/>
    </source>
</evidence>
<dbReference type="GO" id="GO:0043169">
    <property type="term" value="F:cation binding"/>
    <property type="evidence" value="ECO:0007669"/>
    <property type="project" value="InterPro"/>
</dbReference>
<dbReference type="InterPro" id="IPR017853">
    <property type="entry name" value="GH"/>
</dbReference>
<dbReference type="EMBL" id="AP028056">
    <property type="protein sequence ID" value="BEH01994.1"/>
    <property type="molecule type" value="Genomic_DNA"/>
</dbReference>
<dbReference type="RefSeq" id="WP_286268307.1">
    <property type="nucleotide sequence ID" value="NZ_AP028056.1"/>
</dbReference>
<proteinExistence type="inferred from homology"/>
<evidence type="ECO:0000256" key="5">
    <source>
        <dbReference type="RuleBase" id="RU361134"/>
    </source>
</evidence>
<dbReference type="KEGG" id="broo:brsh051_12750"/>
<dbReference type="Gene3D" id="3.20.20.80">
    <property type="entry name" value="Glycosidases"/>
    <property type="match status" value="1"/>
</dbReference>
<keyword evidence="5" id="KW-0119">Carbohydrate metabolism</keyword>
<dbReference type="GO" id="GO:0004556">
    <property type="term" value="F:alpha-amylase activity"/>
    <property type="evidence" value="ECO:0007669"/>
    <property type="project" value="UniProtKB-UniRule"/>
</dbReference>
<sequence>MTAPGWTDTAVWYAVYPLGMTGALHPTDPSEGHRLIRVEGWLDHLVSLGCNGLLLGPIFTSRSHGYDTLDYFSIDPRLGDDADFDSLVAACHARGIRILLDGVFNHVSQDFPALQSALASPDAPTADWFYIDYSTNPPTRLNFEGSDDLVRLNHSSPGVVKLVGDVMRHWLARGIDGWRLDAAYAVEPHFWATVLPDVRAQYPDALFTGEVIHSDLDRLKASTLESVTAYELWKAIWSSLNDANFFELDWTLTRHDELLDLTRPLTFIGNHDVTRITTLVGPQGAVLAMAVLCTVGGMPSVYYGDEGGLEGTKYERPGGDDEIRPELPASADQWRPPLPWLLDEYRALIALRRRNPWLVNARHKMTELTNQRLVYRSRAGDDWLQVDLDLEAGCSVVISGPQGESYRYESPRRPD</sequence>
<dbReference type="PRINTS" id="PR00110">
    <property type="entry name" value="ALPHAAMYLASE"/>
</dbReference>
<keyword evidence="2 5" id="KW-0378">Hydrolase</keyword>
<dbReference type="GO" id="GO:0005975">
    <property type="term" value="P:carbohydrate metabolic process"/>
    <property type="evidence" value="ECO:0007669"/>
    <property type="project" value="InterPro"/>
</dbReference>
<dbReference type="Pfam" id="PF00128">
    <property type="entry name" value="Alpha-amylase"/>
    <property type="match status" value="1"/>
</dbReference>
<dbReference type="InterPro" id="IPR006047">
    <property type="entry name" value="GH13_cat_dom"/>
</dbReference>
<dbReference type="SMART" id="SM00642">
    <property type="entry name" value="Aamy"/>
    <property type="match status" value="1"/>
</dbReference>
<evidence type="ECO:0000256" key="2">
    <source>
        <dbReference type="ARBA" id="ARBA00022801"/>
    </source>
</evidence>
<dbReference type="PANTHER" id="PTHR10357:SF210">
    <property type="entry name" value="MALTODEXTRIN GLUCOSIDASE"/>
    <property type="match status" value="1"/>
</dbReference>
<evidence type="ECO:0000256" key="3">
    <source>
        <dbReference type="ARBA" id="ARBA00023295"/>
    </source>
</evidence>
<dbReference type="EC" id="3.2.1.1" evidence="5"/>
<dbReference type="PANTHER" id="PTHR10357">
    <property type="entry name" value="ALPHA-AMYLASE FAMILY MEMBER"/>
    <property type="match status" value="1"/>
</dbReference>
<evidence type="ECO:0000313" key="7">
    <source>
        <dbReference type="EMBL" id="BEH01994.1"/>
    </source>
</evidence>
<keyword evidence="3 5" id="KW-0326">Glycosidase</keyword>
<protein>
    <recommendedName>
        <fullName evidence="5">Alpha-amylase</fullName>
        <ecNumber evidence="5">3.2.1.1</ecNumber>
    </recommendedName>
</protein>
<evidence type="ECO:0000256" key="4">
    <source>
        <dbReference type="RuleBase" id="RU003615"/>
    </source>
</evidence>
<dbReference type="AlphaFoldDB" id="A0AAN0MGI1"/>
<feature type="domain" description="Glycosyl hydrolase family 13 catalytic" evidence="6">
    <location>
        <begin position="14"/>
        <end position="352"/>
    </location>
</feature>
<comment type="similarity">
    <text evidence="1 4">Belongs to the glycosyl hydrolase 13 family.</text>
</comment>
<keyword evidence="8" id="KW-1185">Reference proteome</keyword>
<name>A0AAN0MGI1_9ACTN</name>
<accession>A0AAN0MGI1</accession>
<evidence type="ECO:0000313" key="8">
    <source>
        <dbReference type="Proteomes" id="UP001431656"/>
    </source>
</evidence>
<evidence type="ECO:0000256" key="1">
    <source>
        <dbReference type="ARBA" id="ARBA00008061"/>
    </source>
</evidence>
<dbReference type="Proteomes" id="UP001431656">
    <property type="component" value="Chromosome"/>
</dbReference>
<reference evidence="7" key="1">
    <citation type="journal article" date="2024" name="Int. J. Syst. Evol. Microbiol.">
        <title>Brooklawnia propionicigenes sp. nov., a facultatively anaerobic, propionate-producing bacterium isolated from a methanogenic reactor treating waste from cattle farms.</title>
        <authorList>
            <person name="Akita Y."/>
            <person name="Ueki A."/>
            <person name="Tonouchi A."/>
            <person name="Sugawara Y."/>
            <person name="Honma S."/>
            <person name="Kaku N."/>
            <person name="Ueki K."/>
        </authorList>
    </citation>
    <scope>NUCLEOTIDE SEQUENCE</scope>
    <source>
        <strain evidence="7">SH051</strain>
    </source>
</reference>
<dbReference type="SUPFAM" id="SSF51445">
    <property type="entry name" value="(Trans)glycosidases"/>
    <property type="match status" value="1"/>
</dbReference>
<comment type="catalytic activity">
    <reaction evidence="5">
        <text>Endohydrolysis of (1-&gt;4)-alpha-D-glucosidic linkages in polysaccharides containing three or more (1-&gt;4)-alpha-linked D-glucose units.</text>
        <dbReference type="EC" id="3.2.1.1"/>
    </reaction>
</comment>